<name>A0A3M7KSF0_AUXPR</name>
<evidence type="ECO:0000256" key="2">
    <source>
        <dbReference type="ARBA" id="ARBA00004298"/>
    </source>
</evidence>
<evidence type="ECO:0000256" key="10">
    <source>
        <dbReference type="ARBA" id="ARBA00022989"/>
    </source>
</evidence>
<evidence type="ECO:0000256" key="13">
    <source>
        <dbReference type="SAM" id="Phobius"/>
    </source>
</evidence>
<keyword evidence="10 13" id="KW-1133">Transmembrane helix</keyword>
<evidence type="ECO:0000256" key="3">
    <source>
        <dbReference type="ARBA" id="ARBA00009960"/>
    </source>
</evidence>
<evidence type="ECO:0000256" key="7">
    <source>
        <dbReference type="ARBA" id="ARBA00022692"/>
    </source>
</evidence>
<keyword evidence="9" id="KW-0249">Electron transport</keyword>
<comment type="subcellular location">
    <subcellularLocation>
        <location evidence="2">Mitochondrion inner membrane</location>
        <topology evidence="2">Single-pass membrane protein</topology>
        <orientation evidence="2">Matrix side</orientation>
    </subcellularLocation>
</comment>
<comment type="function">
    <text evidence="1">Accessory subunit of the mitochondrial membrane respiratory chain NADH dehydrogenase (Complex I), that is believed not to be involved in catalysis. Complex I functions in the transfer of electrons from NADH to the respiratory chain. The immediate electron acceptor for the enzyme is believed to be ubiquinone.</text>
</comment>
<gene>
    <name evidence="14" type="ORF">APUTEX25_005276</name>
</gene>
<dbReference type="PANTHER" id="PTHR17098">
    <property type="entry name" value="NADH-UBIQUINONE OXIDOREDUCTASE MWFE SUBUNIT"/>
    <property type="match status" value="1"/>
</dbReference>
<dbReference type="PANTHER" id="PTHR17098:SF2">
    <property type="entry name" value="NADH DEHYDROGENASE [UBIQUINONE] 1 ALPHA SUBCOMPLEX SUBUNIT 1"/>
    <property type="match status" value="1"/>
</dbReference>
<organism evidence="14 15">
    <name type="scientific">Auxenochlorella protothecoides</name>
    <name type="common">Green microalga</name>
    <name type="synonym">Chlorella protothecoides</name>
    <dbReference type="NCBI Taxonomy" id="3075"/>
    <lineage>
        <taxon>Eukaryota</taxon>
        <taxon>Viridiplantae</taxon>
        <taxon>Chlorophyta</taxon>
        <taxon>core chlorophytes</taxon>
        <taxon>Trebouxiophyceae</taxon>
        <taxon>Chlorellales</taxon>
        <taxon>Chlorellaceae</taxon>
        <taxon>Auxenochlorella</taxon>
    </lineage>
</organism>
<evidence type="ECO:0000256" key="9">
    <source>
        <dbReference type="ARBA" id="ARBA00022982"/>
    </source>
</evidence>
<keyword evidence="12 13" id="KW-0472">Membrane</keyword>
<evidence type="ECO:0000256" key="11">
    <source>
        <dbReference type="ARBA" id="ARBA00023128"/>
    </source>
</evidence>
<evidence type="ECO:0000313" key="15">
    <source>
        <dbReference type="Proteomes" id="UP000279271"/>
    </source>
</evidence>
<keyword evidence="7 13" id="KW-0812">Transmembrane</keyword>
<comment type="caution">
    <text evidence="14">The sequence shown here is derived from an EMBL/GenBank/DDBJ whole genome shotgun (WGS) entry which is preliminary data.</text>
</comment>
<protein>
    <recommendedName>
        <fullName evidence="4">NADH dehydrogenase [ubiquinone] 1 alpha subcomplex subunit 1</fullName>
    </recommendedName>
</protein>
<dbReference type="Pfam" id="PF15879">
    <property type="entry name" value="MWFE"/>
    <property type="match status" value="1"/>
</dbReference>
<evidence type="ECO:0000256" key="8">
    <source>
        <dbReference type="ARBA" id="ARBA00022792"/>
    </source>
</evidence>
<evidence type="ECO:0000256" key="4">
    <source>
        <dbReference type="ARBA" id="ARBA00016392"/>
    </source>
</evidence>
<keyword evidence="8" id="KW-0999">Mitochondrion inner membrane</keyword>
<evidence type="ECO:0000256" key="12">
    <source>
        <dbReference type="ARBA" id="ARBA00023136"/>
    </source>
</evidence>
<keyword evidence="11" id="KW-0496">Mitochondrion</keyword>
<accession>A0A3M7KSF0</accession>
<dbReference type="InterPro" id="IPR017384">
    <property type="entry name" value="NADH_Ub_cplx-1_asu_su-1"/>
</dbReference>
<feature type="transmembrane region" description="Helical" evidence="13">
    <location>
        <begin position="12"/>
        <end position="29"/>
    </location>
</feature>
<keyword evidence="5" id="KW-0813">Transport</keyword>
<evidence type="ECO:0000256" key="1">
    <source>
        <dbReference type="ARBA" id="ARBA00003195"/>
    </source>
</evidence>
<evidence type="ECO:0000313" key="14">
    <source>
        <dbReference type="EMBL" id="RMZ53287.1"/>
    </source>
</evidence>
<dbReference type="AlphaFoldDB" id="A0A3M7KSF0"/>
<dbReference type="Proteomes" id="UP000279271">
    <property type="component" value="Unassembled WGS sequence"/>
</dbReference>
<evidence type="ECO:0000256" key="5">
    <source>
        <dbReference type="ARBA" id="ARBA00022448"/>
    </source>
</evidence>
<dbReference type="EMBL" id="QOKY01000199">
    <property type="protein sequence ID" value="RMZ53287.1"/>
    <property type="molecule type" value="Genomic_DNA"/>
</dbReference>
<keyword evidence="6" id="KW-0679">Respiratory chain</keyword>
<evidence type="ECO:0000256" key="6">
    <source>
        <dbReference type="ARBA" id="ARBA00022660"/>
    </source>
</evidence>
<reference evidence="15" key="1">
    <citation type="journal article" date="2018" name="Algal Res.">
        <title>Characterization of plant carbon substrate utilization by Auxenochlorella protothecoides.</title>
        <authorList>
            <person name="Vogler B.W."/>
            <person name="Starkenburg S.R."/>
            <person name="Sudasinghe N."/>
            <person name="Schambach J.Y."/>
            <person name="Rollin J.A."/>
            <person name="Pattathil S."/>
            <person name="Barry A.N."/>
        </authorList>
    </citation>
    <scope>NUCLEOTIDE SEQUENCE [LARGE SCALE GENOMIC DNA]</scope>
    <source>
        <strain evidence="15">UTEX 25</strain>
    </source>
</reference>
<proteinExistence type="inferred from homology"/>
<dbReference type="GO" id="GO:0005743">
    <property type="term" value="C:mitochondrial inner membrane"/>
    <property type="evidence" value="ECO:0007669"/>
    <property type="project" value="UniProtKB-SubCell"/>
</dbReference>
<sequence>MLAPWAEGMLPLGIILVLVTGMGGLPSGVQHLFYGKPKAVGVDYWDRYLGKRDAELTASAAAQKTCGDGGG</sequence>
<comment type="similarity">
    <text evidence="3">Belongs to the complex I NDUFA1 subunit family.</text>
</comment>